<evidence type="ECO:0000313" key="2">
    <source>
        <dbReference type="EMBL" id="KDR84636.1"/>
    </source>
</evidence>
<evidence type="ECO:0000313" key="3">
    <source>
        <dbReference type="Proteomes" id="UP000027222"/>
    </source>
</evidence>
<accession>A0A067TN91</accession>
<dbReference type="AlphaFoldDB" id="A0A067TN91"/>
<dbReference type="Pfam" id="PF22893">
    <property type="entry name" value="ULD_2"/>
    <property type="match status" value="1"/>
</dbReference>
<dbReference type="OrthoDB" id="3271094at2759"/>
<proteinExistence type="predicted"/>
<dbReference type="EMBL" id="KL142368">
    <property type="protein sequence ID" value="KDR84636.1"/>
    <property type="molecule type" value="Genomic_DNA"/>
</dbReference>
<name>A0A067TN91_GALM3</name>
<dbReference type="PANTHER" id="PTHR38886:SF1">
    <property type="entry name" value="NACHT-NTPASE AND P-LOOP NTPASES N-TERMINAL DOMAIN-CONTAINING PROTEIN"/>
    <property type="match status" value="1"/>
</dbReference>
<keyword evidence="3" id="KW-1185">Reference proteome</keyword>
<sequence>DIIAAANLAFSIYKALSASAGATYEYQCLVDELYSFHLALKSVDQVLANSAISPSDVHAINEEAASCRNLLEKFWDRIKSYQKSLGGGGRDWKDSWRKIGWGLFKTNEVADFRQKISQRKQTIAIFLSGLGISLTSNYGEDIRKTLVVLTTTTKEILHVQKQLPPQVGYGLDNAVILHDVFGKPITVTWELCFSPDALHTFLTGYFVKKIGCDYVKRREYSISSADGKSIVKQARSRHSSIMEFDPKGAVLTMSIEVRRIKLTSTDQSAIQKKTCPRCYRTEIGVMPDGEWLECRRCERRFTWDDSTVEVEKAPVPDPSIVDFRNLRVMPVAEVKGKCVNMNGHTDRCSDHSIFLSHFQSLVDYLITDYCSDYFILLSYFQDVCELVDRALTTSLTIYLA</sequence>
<feature type="non-terminal residue" evidence="2">
    <location>
        <position position="1"/>
    </location>
</feature>
<dbReference type="PANTHER" id="PTHR38886">
    <property type="entry name" value="SESA DOMAIN-CONTAINING PROTEIN"/>
    <property type="match status" value="1"/>
</dbReference>
<reference evidence="3" key="1">
    <citation type="journal article" date="2014" name="Proc. Natl. Acad. Sci. U.S.A.">
        <title>Extensive sampling of basidiomycete genomes demonstrates inadequacy of the white-rot/brown-rot paradigm for wood decay fungi.</title>
        <authorList>
            <person name="Riley R."/>
            <person name="Salamov A.A."/>
            <person name="Brown D.W."/>
            <person name="Nagy L.G."/>
            <person name="Floudas D."/>
            <person name="Held B.W."/>
            <person name="Levasseur A."/>
            <person name="Lombard V."/>
            <person name="Morin E."/>
            <person name="Otillar R."/>
            <person name="Lindquist E.A."/>
            <person name="Sun H."/>
            <person name="LaButti K.M."/>
            <person name="Schmutz J."/>
            <person name="Jabbour D."/>
            <person name="Luo H."/>
            <person name="Baker S.E."/>
            <person name="Pisabarro A.G."/>
            <person name="Walton J.D."/>
            <person name="Blanchette R.A."/>
            <person name="Henrissat B."/>
            <person name="Martin F."/>
            <person name="Cullen D."/>
            <person name="Hibbett D.S."/>
            <person name="Grigoriev I.V."/>
        </authorList>
    </citation>
    <scope>NUCLEOTIDE SEQUENCE [LARGE SCALE GENOMIC DNA]</scope>
    <source>
        <strain evidence="3">CBS 339.88</strain>
    </source>
</reference>
<protein>
    <recommendedName>
        <fullName evidence="1">Ubiquitin-like domain-containing protein</fullName>
    </recommendedName>
</protein>
<dbReference type="HOGENOM" id="CLU_723705_0_0_1"/>
<gene>
    <name evidence="2" type="ORF">GALMADRAFT_46547</name>
</gene>
<feature type="domain" description="Ubiquitin-like" evidence="1">
    <location>
        <begin position="173"/>
        <end position="234"/>
    </location>
</feature>
<feature type="non-terminal residue" evidence="2">
    <location>
        <position position="400"/>
    </location>
</feature>
<evidence type="ECO:0000259" key="1">
    <source>
        <dbReference type="Pfam" id="PF22893"/>
    </source>
</evidence>
<dbReference type="Proteomes" id="UP000027222">
    <property type="component" value="Unassembled WGS sequence"/>
</dbReference>
<dbReference type="InterPro" id="IPR054464">
    <property type="entry name" value="ULD_fung"/>
</dbReference>
<organism evidence="2 3">
    <name type="scientific">Galerina marginata (strain CBS 339.88)</name>
    <dbReference type="NCBI Taxonomy" id="685588"/>
    <lineage>
        <taxon>Eukaryota</taxon>
        <taxon>Fungi</taxon>
        <taxon>Dikarya</taxon>
        <taxon>Basidiomycota</taxon>
        <taxon>Agaricomycotina</taxon>
        <taxon>Agaricomycetes</taxon>
        <taxon>Agaricomycetidae</taxon>
        <taxon>Agaricales</taxon>
        <taxon>Agaricineae</taxon>
        <taxon>Strophariaceae</taxon>
        <taxon>Galerina</taxon>
    </lineage>
</organism>